<keyword evidence="7" id="KW-1185">Reference proteome</keyword>
<evidence type="ECO:0000256" key="3">
    <source>
        <dbReference type="ARBA" id="ARBA00023157"/>
    </source>
</evidence>
<proteinExistence type="predicted"/>
<accession>A0A5C6B220</accession>
<reference evidence="6 7" key="1">
    <citation type="submission" date="2019-02" db="EMBL/GenBank/DDBJ databases">
        <title>Deep-cultivation of Planctomycetes and their phenomic and genomic characterization uncovers novel biology.</title>
        <authorList>
            <person name="Wiegand S."/>
            <person name="Jogler M."/>
            <person name="Boedeker C."/>
            <person name="Pinto D."/>
            <person name="Vollmers J."/>
            <person name="Rivas-Marin E."/>
            <person name="Kohn T."/>
            <person name="Peeters S.H."/>
            <person name="Heuer A."/>
            <person name="Rast P."/>
            <person name="Oberbeckmann S."/>
            <person name="Bunk B."/>
            <person name="Jeske O."/>
            <person name="Meyerdierks A."/>
            <person name="Storesund J.E."/>
            <person name="Kallscheuer N."/>
            <person name="Luecker S."/>
            <person name="Lage O.M."/>
            <person name="Pohl T."/>
            <person name="Merkel B.J."/>
            <person name="Hornburger P."/>
            <person name="Mueller R.-W."/>
            <person name="Bruemmer F."/>
            <person name="Labrenz M."/>
            <person name="Spormann A.M."/>
            <person name="Op Den Camp H."/>
            <person name="Overmann J."/>
            <person name="Amann R."/>
            <person name="Jetten M.S.M."/>
            <person name="Mascher T."/>
            <person name="Medema M.H."/>
            <person name="Devos D.P."/>
            <person name="Kaster A.-K."/>
            <person name="Ovreas L."/>
            <person name="Rohde M."/>
            <person name="Galperin M.Y."/>
            <person name="Jogler C."/>
        </authorList>
    </citation>
    <scope>NUCLEOTIDE SEQUENCE [LARGE SCALE GENOMIC DNA]</scope>
    <source>
        <strain evidence="6 7">Pla52n</strain>
    </source>
</reference>
<feature type="domain" description="Thioredoxin" evidence="5">
    <location>
        <begin position="336"/>
        <end position="500"/>
    </location>
</feature>
<dbReference type="PROSITE" id="PS51352">
    <property type="entry name" value="THIOREDOXIN_2"/>
    <property type="match status" value="1"/>
</dbReference>
<evidence type="ECO:0000259" key="5">
    <source>
        <dbReference type="PROSITE" id="PS51352"/>
    </source>
</evidence>
<sequence>MRTQNSEPTGCQIHRFRFTAGLLGIICAIGFGSLGWHAAMPPRALADDVSDAAAFQQIYNELLSRMDKDVDDAAAYLEAKLAEHPEMSDLNILRESLAGRFASDGQDEKAWQQFQMLLDDQIAHVNVQGNQYGIWMTIQGMQGLNRQSPEKDKMMQATQRGVNALSSVSPELEMQAQLPLSLLTAMHAKALSDDGKEEEAKKMVQARLDRLREINTSDDATEQTMQAIVRLLRTLSTDQAENDPWRDDCIAMIDGVLESALERFPESPALQSDYAETQYLMITRWKQDDPDAAKARLDRVTKRLLPISGSNRNVQSTLRRLEIHRERIAGVKPAKTLVGAAAPDWDIDAWVNATDVSRESLKGKVILIDFWAMWCGPCIATFDHLREWRKEFGDDGFEIVGVTTYYNYAWDDLNQRASRSTDEVSAEDERKTLESFLKHHELLHPVIVTPKESEMQSEYGVRGIPHVVLIDREGVVQLVQTGAGEATAKTIEAKIRELLGKGKGK</sequence>
<dbReference type="Pfam" id="PF08534">
    <property type="entry name" value="Redoxin"/>
    <property type="match status" value="1"/>
</dbReference>
<keyword evidence="4" id="KW-0676">Redox-active center</keyword>
<dbReference type="CDD" id="cd02966">
    <property type="entry name" value="TlpA_like_family"/>
    <property type="match status" value="1"/>
</dbReference>
<evidence type="ECO:0000256" key="4">
    <source>
        <dbReference type="ARBA" id="ARBA00023284"/>
    </source>
</evidence>
<dbReference type="InterPro" id="IPR050553">
    <property type="entry name" value="Thioredoxin_ResA/DsbE_sf"/>
</dbReference>
<protein>
    <submittedName>
        <fullName evidence="6">Thiol-disulfide oxidoreductase ResA</fullName>
    </submittedName>
</protein>
<dbReference type="InterPro" id="IPR013740">
    <property type="entry name" value="Redoxin"/>
</dbReference>
<keyword evidence="3" id="KW-1015">Disulfide bond</keyword>
<dbReference type="InterPro" id="IPR036249">
    <property type="entry name" value="Thioredoxin-like_sf"/>
</dbReference>
<dbReference type="AlphaFoldDB" id="A0A5C6B220"/>
<dbReference type="OrthoDB" id="288837at2"/>
<dbReference type="GO" id="GO:0017004">
    <property type="term" value="P:cytochrome complex assembly"/>
    <property type="evidence" value="ECO:0007669"/>
    <property type="project" value="UniProtKB-KW"/>
</dbReference>
<dbReference type="GO" id="GO:0016491">
    <property type="term" value="F:oxidoreductase activity"/>
    <property type="evidence" value="ECO:0007669"/>
    <property type="project" value="InterPro"/>
</dbReference>
<dbReference type="Gene3D" id="3.40.30.10">
    <property type="entry name" value="Glutaredoxin"/>
    <property type="match status" value="1"/>
</dbReference>
<dbReference type="PANTHER" id="PTHR42852:SF6">
    <property type="entry name" value="THIOL:DISULFIDE INTERCHANGE PROTEIN DSBE"/>
    <property type="match status" value="1"/>
</dbReference>
<evidence type="ECO:0000313" key="6">
    <source>
        <dbReference type="EMBL" id="TWU04444.1"/>
    </source>
</evidence>
<evidence type="ECO:0000256" key="2">
    <source>
        <dbReference type="ARBA" id="ARBA00022748"/>
    </source>
</evidence>
<gene>
    <name evidence="6" type="primary">resA_2</name>
    <name evidence="6" type="ORF">Pla52n_24850</name>
</gene>
<keyword evidence="2" id="KW-0201">Cytochrome c-type biogenesis</keyword>
<dbReference type="InterPro" id="IPR013766">
    <property type="entry name" value="Thioredoxin_domain"/>
</dbReference>
<comment type="caution">
    <text evidence="6">The sequence shown here is derived from an EMBL/GenBank/DDBJ whole genome shotgun (WGS) entry which is preliminary data.</text>
</comment>
<dbReference type="SUPFAM" id="SSF52833">
    <property type="entry name" value="Thioredoxin-like"/>
    <property type="match status" value="1"/>
</dbReference>
<name>A0A5C6B220_9BACT</name>
<evidence type="ECO:0000313" key="7">
    <source>
        <dbReference type="Proteomes" id="UP000320176"/>
    </source>
</evidence>
<dbReference type="RefSeq" id="WP_146519865.1">
    <property type="nucleotide sequence ID" value="NZ_CP151726.1"/>
</dbReference>
<evidence type="ECO:0000256" key="1">
    <source>
        <dbReference type="ARBA" id="ARBA00004196"/>
    </source>
</evidence>
<dbReference type="GO" id="GO:0030313">
    <property type="term" value="C:cell envelope"/>
    <property type="evidence" value="ECO:0007669"/>
    <property type="project" value="UniProtKB-SubCell"/>
</dbReference>
<dbReference type="Proteomes" id="UP000320176">
    <property type="component" value="Unassembled WGS sequence"/>
</dbReference>
<organism evidence="6 7">
    <name type="scientific">Stieleria varia</name>
    <dbReference type="NCBI Taxonomy" id="2528005"/>
    <lineage>
        <taxon>Bacteria</taxon>
        <taxon>Pseudomonadati</taxon>
        <taxon>Planctomycetota</taxon>
        <taxon>Planctomycetia</taxon>
        <taxon>Pirellulales</taxon>
        <taxon>Pirellulaceae</taxon>
        <taxon>Stieleria</taxon>
    </lineage>
</organism>
<dbReference type="EMBL" id="SJPN01000003">
    <property type="protein sequence ID" value="TWU04444.1"/>
    <property type="molecule type" value="Genomic_DNA"/>
</dbReference>
<dbReference type="PANTHER" id="PTHR42852">
    <property type="entry name" value="THIOL:DISULFIDE INTERCHANGE PROTEIN DSBE"/>
    <property type="match status" value="1"/>
</dbReference>
<comment type="subcellular location">
    <subcellularLocation>
        <location evidence="1">Cell envelope</location>
    </subcellularLocation>
</comment>